<dbReference type="Proteomes" id="UP000029387">
    <property type="component" value="Unassembled WGS sequence"/>
</dbReference>
<evidence type="ECO:0000313" key="1">
    <source>
        <dbReference type="EMBL" id="KFM19761.1"/>
    </source>
</evidence>
<dbReference type="Gene3D" id="3.40.1800.10">
    <property type="entry name" value="His-Me finger endonucleases"/>
    <property type="match status" value="1"/>
</dbReference>
<dbReference type="InterPro" id="IPR044925">
    <property type="entry name" value="His-Me_finger_sf"/>
</dbReference>
<dbReference type="InterPro" id="IPR038563">
    <property type="entry name" value="Endonuclease_7_sf"/>
</dbReference>
<dbReference type="InterPro" id="IPR004211">
    <property type="entry name" value="Endonuclease_7"/>
</dbReference>
<protein>
    <submittedName>
        <fullName evidence="1">Endonuclease VII protein</fullName>
    </submittedName>
</protein>
<dbReference type="AlphaFoldDB" id="A0A087S207"/>
<accession>A0A087S207</accession>
<organism evidence="1 2">
    <name type="scientific">Marine Group I thaumarchaeote SCGC AAA799-P11</name>
    <dbReference type="NCBI Taxonomy" id="1502295"/>
    <lineage>
        <taxon>Archaea</taxon>
        <taxon>Nitrososphaerota</taxon>
        <taxon>Marine Group I</taxon>
    </lineage>
</organism>
<proteinExistence type="predicted"/>
<keyword evidence="1" id="KW-0540">Nuclease</keyword>
<dbReference type="GO" id="GO:0004519">
    <property type="term" value="F:endonuclease activity"/>
    <property type="evidence" value="ECO:0007669"/>
    <property type="project" value="UniProtKB-KW"/>
</dbReference>
<evidence type="ECO:0000313" key="2">
    <source>
        <dbReference type="Proteomes" id="UP000029387"/>
    </source>
</evidence>
<comment type="caution">
    <text evidence="1">The sequence shown here is derived from an EMBL/GenBank/DDBJ whole genome shotgun (WGS) entry which is preliminary data.</text>
</comment>
<dbReference type="EMBL" id="JOSZ01000005">
    <property type="protein sequence ID" value="KFM19761.1"/>
    <property type="molecule type" value="Genomic_DNA"/>
</dbReference>
<dbReference type="Gene3D" id="3.30.60.130">
    <property type="match status" value="1"/>
</dbReference>
<sequence length="137" mass="15889">MSDPDATKLKWCRECKQEKLGTEFAKNQVGKNNRVVRRPVCKECYAKKKTIDPKLRREYVKDNPAPKIGEKFTCPICQKTKTREHNNEICLDHNHKTGKIRGWICGSCNSSIGKFNEDISVLERAIHWLKGTLHVFF</sequence>
<keyword evidence="1" id="KW-0255">Endonuclease</keyword>
<name>A0A087S207_9ARCH</name>
<dbReference type="Pfam" id="PF02945">
    <property type="entry name" value="Endonuclease_7"/>
    <property type="match status" value="1"/>
</dbReference>
<reference evidence="1 2" key="1">
    <citation type="submission" date="2014-06" db="EMBL/GenBank/DDBJ databases">
        <authorList>
            <person name="Ngugi D.K."/>
            <person name="Blom J."/>
            <person name="Alam I."/>
            <person name="Rashid M."/>
            <person name="Baalawi W."/>
            <person name="Zhang G."/>
            <person name="Hikmawan T."/>
            <person name="Guan Y."/>
            <person name="Antunes A."/>
            <person name="Siam R."/>
            <person name="El-Dorry H."/>
            <person name="Bajic V."/>
            <person name="Stingl U."/>
        </authorList>
    </citation>
    <scope>NUCLEOTIDE SEQUENCE [LARGE SCALE GENOMIC DNA]</scope>
    <source>
        <strain evidence="1">SCGC AAA799-P11</strain>
    </source>
</reference>
<gene>
    <name evidence="1" type="ORF">AAA799P11_00506</name>
</gene>
<keyword evidence="2" id="KW-1185">Reference proteome</keyword>
<dbReference type="SUPFAM" id="SSF54060">
    <property type="entry name" value="His-Me finger endonucleases"/>
    <property type="match status" value="1"/>
</dbReference>
<keyword evidence="1" id="KW-0378">Hydrolase</keyword>